<organism evidence="1 2">
    <name type="scientific">Aulographum hederae CBS 113979</name>
    <dbReference type="NCBI Taxonomy" id="1176131"/>
    <lineage>
        <taxon>Eukaryota</taxon>
        <taxon>Fungi</taxon>
        <taxon>Dikarya</taxon>
        <taxon>Ascomycota</taxon>
        <taxon>Pezizomycotina</taxon>
        <taxon>Dothideomycetes</taxon>
        <taxon>Pleosporomycetidae</taxon>
        <taxon>Aulographales</taxon>
        <taxon>Aulographaceae</taxon>
    </lineage>
</organism>
<name>A0A6G1HHM1_9PEZI</name>
<dbReference type="AlphaFoldDB" id="A0A6G1HHM1"/>
<dbReference type="Proteomes" id="UP000800041">
    <property type="component" value="Unassembled WGS sequence"/>
</dbReference>
<evidence type="ECO:0000313" key="1">
    <source>
        <dbReference type="EMBL" id="KAF1992438.1"/>
    </source>
</evidence>
<proteinExistence type="predicted"/>
<sequence>MHLLYYPLLTERYLNKACIFRLWLLQSSGMSSRLPTPKRGLGTCTWDAGVRPNRASTLLLAYLWKFHFILPSPFPCCRRSSRLLSLGTSPMWSTIPRSVKHCKVPMKLPFQVILCAQFAGE</sequence>
<keyword evidence="2" id="KW-1185">Reference proteome</keyword>
<protein>
    <submittedName>
        <fullName evidence="1">Uncharacterized protein</fullName>
    </submittedName>
</protein>
<accession>A0A6G1HHM1</accession>
<gene>
    <name evidence="1" type="ORF">K402DRAFT_6366</name>
</gene>
<evidence type="ECO:0000313" key="2">
    <source>
        <dbReference type="Proteomes" id="UP000800041"/>
    </source>
</evidence>
<reference evidence="1" key="1">
    <citation type="journal article" date="2020" name="Stud. Mycol.">
        <title>101 Dothideomycetes genomes: a test case for predicting lifestyles and emergence of pathogens.</title>
        <authorList>
            <person name="Haridas S."/>
            <person name="Albert R."/>
            <person name="Binder M."/>
            <person name="Bloem J."/>
            <person name="Labutti K."/>
            <person name="Salamov A."/>
            <person name="Andreopoulos B."/>
            <person name="Baker S."/>
            <person name="Barry K."/>
            <person name="Bills G."/>
            <person name="Bluhm B."/>
            <person name="Cannon C."/>
            <person name="Castanera R."/>
            <person name="Culley D."/>
            <person name="Daum C."/>
            <person name="Ezra D."/>
            <person name="Gonzalez J."/>
            <person name="Henrissat B."/>
            <person name="Kuo A."/>
            <person name="Liang C."/>
            <person name="Lipzen A."/>
            <person name="Lutzoni F."/>
            <person name="Magnuson J."/>
            <person name="Mondo S."/>
            <person name="Nolan M."/>
            <person name="Ohm R."/>
            <person name="Pangilinan J."/>
            <person name="Park H.-J."/>
            <person name="Ramirez L."/>
            <person name="Alfaro M."/>
            <person name="Sun H."/>
            <person name="Tritt A."/>
            <person name="Yoshinaga Y."/>
            <person name="Zwiers L.-H."/>
            <person name="Turgeon B."/>
            <person name="Goodwin S."/>
            <person name="Spatafora J."/>
            <person name="Crous P."/>
            <person name="Grigoriev I."/>
        </authorList>
    </citation>
    <scope>NUCLEOTIDE SEQUENCE</scope>
    <source>
        <strain evidence="1">CBS 113979</strain>
    </source>
</reference>
<dbReference type="EMBL" id="ML977137">
    <property type="protein sequence ID" value="KAF1992438.1"/>
    <property type="molecule type" value="Genomic_DNA"/>
</dbReference>